<protein>
    <submittedName>
        <fullName evidence="2">Uncharacterized protein</fullName>
    </submittedName>
</protein>
<evidence type="ECO:0000313" key="2">
    <source>
        <dbReference type="EnsemblPlants" id="OPUNC06G19150.1"/>
    </source>
</evidence>
<evidence type="ECO:0000256" key="1">
    <source>
        <dbReference type="SAM" id="MobiDB-lite"/>
    </source>
</evidence>
<evidence type="ECO:0000313" key="3">
    <source>
        <dbReference type="Proteomes" id="UP000026962"/>
    </source>
</evidence>
<name>A0A0E0LDJ3_ORYPU</name>
<dbReference type="HOGENOM" id="CLU_2240980_0_0_1"/>
<reference evidence="2" key="1">
    <citation type="submission" date="2015-04" db="UniProtKB">
        <authorList>
            <consortium name="EnsemblPlants"/>
        </authorList>
    </citation>
    <scope>IDENTIFICATION</scope>
</reference>
<keyword evidence="3" id="KW-1185">Reference proteome</keyword>
<dbReference type="Proteomes" id="UP000026962">
    <property type="component" value="Chromosome 6"/>
</dbReference>
<reference evidence="2" key="2">
    <citation type="submission" date="2018-05" db="EMBL/GenBank/DDBJ databases">
        <title>OpunRS2 (Oryza punctata Reference Sequence Version 2).</title>
        <authorList>
            <person name="Zhang J."/>
            <person name="Kudrna D."/>
            <person name="Lee S."/>
            <person name="Talag J."/>
            <person name="Welchert J."/>
            <person name="Wing R.A."/>
        </authorList>
    </citation>
    <scope>NUCLEOTIDE SEQUENCE [LARGE SCALE GENOMIC DNA]</scope>
</reference>
<sequence>MVARDRQRQLSFHGRQHLSAPRLLSLTVGPWEGLTVVGVRWYPRGSGGQAQRPRLHRIQREGRQRRPGVPSPPQIQREGMRLWIQSDAGFPSRTESFATIMACPT</sequence>
<proteinExistence type="predicted"/>
<organism evidence="2">
    <name type="scientific">Oryza punctata</name>
    <name type="common">Red rice</name>
    <dbReference type="NCBI Taxonomy" id="4537"/>
    <lineage>
        <taxon>Eukaryota</taxon>
        <taxon>Viridiplantae</taxon>
        <taxon>Streptophyta</taxon>
        <taxon>Embryophyta</taxon>
        <taxon>Tracheophyta</taxon>
        <taxon>Spermatophyta</taxon>
        <taxon>Magnoliopsida</taxon>
        <taxon>Liliopsida</taxon>
        <taxon>Poales</taxon>
        <taxon>Poaceae</taxon>
        <taxon>BOP clade</taxon>
        <taxon>Oryzoideae</taxon>
        <taxon>Oryzeae</taxon>
        <taxon>Oryzinae</taxon>
        <taxon>Oryza</taxon>
    </lineage>
</organism>
<accession>A0A0E0LDJ3</accession>
<dbReference type="AlphaFoldDB" id="A0A0E0LDJ3"/>
<feature type="region of interest" description="Disordered" evidence="1">
    <location>
        <begin position="43"/>
        <end position="77"/>
    </location>
</feature>
<dbReference type="EnsemblPlants" id="OPUNC06G19150.1">
    <property type="protein sequence ID" value="OPUNC06G19150.1"/>
    <property type="gene ID" value="OPUNC06G19150"/>
</dbReference>
<dbReference type="Gramene" id="OPUNC06G19150.1">
    <property type="protein sequence ID" value="OPUNC06G19150.1"/>
    <property type="gene ID" value="OPUNC06G19150"/>
</dbReference>